<evidence type="ECO:0000313" key="3">
    <source>
        <dbReference type="Proteomes" id="UP001491310"/>
    </source>
</evidence>
<accession>A0ABR2YMH5</accession>
<dbReference type="PANTHER" id="PTHR28661">
    <property type="entry name" value="SJOEGREN SYNDROME NUCLEAR AUTOANTIGEN 1"/>
    <property type="match status" value="1"/>
</dbReference>
<dbReference type="InterPro" id="IPR033362">
    <property type="entry name" value="SSNA1_fam"/>
</dbReference>
<organism evidence="2 3">
    <name type="scientific">Coccomyxa subellipsoidea</name>
    <dbReference type="NCBI Taxonomy" id="248742"/>
    <lineage>
        <taxon>Eukaryota</taxon>
        <taxon>Viridiplantae</taxon>
        <taxon>Chlorophyta</taxon>
        <taxon>core chlorophytes</taxon>
        <taxon>Trebouxiophyceae</taxon>
        <taxon>Trebouxiophyceae incertae sedis</taxon>
        <taxon>Coccomyxaceae</taxon>
        <taxon>Coccomyxa</taxon>
    </lineage>
</organism>
<evidence type="ECO:0008006" key="4">
    <source>
        <dbReference type="Google" id="ProtNLM"/>
    </source>
</evidence>
<dbReference type="Proteomes" id="UP001491310">
    <property type="component" value="Unassembled WGS sequence"/>
</dbReference>
<reference evidence="2 3" key="1">
    <citation type="journal article" date="2024" name="Nat. Commun.">
        <title>Phylogenomics reveals the evolutionary origins of lichenization in chlorophyte algae.</title>
        <authorList>
            <person name="Puginier C."/>
            <person name="Libourel C."/>
            <person name="Otte J."/>
            <person name="Skaloud P."/>
            <person name="Haon M."/>
            <person name="Grisel S."/>
            <person name="Petersen M."/>
            <person name="Berrin J.G."/>
            <person name="Delaux P.M."/>
            <person name="Dal Grande F."/>
            <person name="Keller J."/>
        </authorList>
    </citation>
    <scope>NUCLEOTIDE SEQUENCE [LARGE SCALE GENOMIC DNA]</scope>
    <source>
        <strain evidence="2 3">SAG 216-7</strain>
    </source>
</reference>
<gene>
    <name evidence="2" type="ORF">WJX75_003319</name>
</gene>
<evidence type="ECO:0000256" key="1">
    <source>
        <dbReference type="SAM" id="Coils"/>
    </source>
</evidence>
<proteinExistence type="predicted"/>
<evidence type="ECO:0000313" key="2">
    <source>
        <dbReference type="EMBL" id="KAK9908149.1"/>
    </source>
</evidence>
<protein>
    <recommendedName>
        <fullName evidence="4">Deflagellation inducible protein</fullName>
    </recommendedName>
</protein>
<comment type="caution">
    <text evidence="2">The sequence shown here is derived from an EMBL/GenBank/DDBJ whole genome shotgun (WGS) entry which is preliminary data.</text>
</comment>
<keyword evidence="1" id="KW-0175">Coiled coil</keyword>
<keyword evidence="3" id="KW-1185">Reference proteome</keyword>
<dbReference type="EMBL" id="JALJOT010000008">
    <property type="protein sequence ID" value="KAK9908149.1"/>
    <property type="molecule type" value="Genomic_DNA"/>
</dbReference>
<feature type="coiled-coil region" evidence="1">
    <location>
        <begin position="14"/>
        <end position="55"/>
    </location>
</feature>
<name>A0ABR2YMH5_9CHLO</name>
<dbReference type="PANTHER" id="PTHR28661:SF1">
    <property type="entry name" value="MICROTUBULE NUCLEATION FACTOR SSNA1"/>
    <property type="match status" value="1"/>
</dbReference>
<sequence>MGILEGASPSLRHNEELLKCIQELQEKRLEVAKQVKSEEAERHQLQQDLTVLTNRLSHIDASLHRKIAVREEYDKVIKETEGAYEQIVQSSQTLLTILKKECSNINRKQQVAQVA</sequence>